<dbReference type="EMBL" id="MFTS01000007">
    <property type="protein sequence ID" value="OGI67978.1"/>
    <property type="molecule type" value="Genomic_DNA"/>
</dbReference>
<gene>
    <name evidence="2" type="ORF">A2738_03990</name>
</gene>
<dbReference type="InterPro" id="IPR036388">
    <property type="entry name" value="WH-like_DNA-bd_sf"/>
</dbReference>
<dbReference type="PROSITE" id="PS50987">
    <property type="entry name" value="HTH_ARSR_2"/>
    <property type="match status" value="1"/>
</dbReference>
<proteinExistence type="predicted"/>
<dbReference type="InterPro" id="IPR036390">
    <property type="entry name" value="WH_DNA-bd_sf"/>
</dbReference>
<dbReference type="Proteomes" id="UP000178235">
    <property type="component" value="Unassembled WGS sequence"/>
</dbReference>
<evidence type="ECO:0000313" key="2">
    <source>
        <dbReference type="EMBL" id="OGI67978.1"/>
    </source>
</evidence>
<sequence length="196" mass="22674">METLGKILGNPARIKIMRLFLLNRGKGFKSKDIVQKSRVSSDSVRRELRLLASVNFIKKRSKAYPEWYFNSSFKYAEPFKDLLVRSDSLNKQKLLAHFRHVGRVKLLVVSGAFIKNDDSRVDLLIVGDKLKRGKIEKGIKKLEAEIGAELIYAVFDTKEFIYRLNMYDKLVRDILDYPHEVLVQVKELSTQALKKA</sequence>
<dbReference type="Gene3D" id="1.10.10.10">
    <property type="entry name" value="Winged helix-like DNA-binding domain superfamily/Winged helix DNA-binding domain"/>
    <property type="match status" value="1"/>
</dbReference>
<accession>A0A1F6VEG9</accession>
<name>A0A1F6VEG9_9BACT</name>
<protein>
    <recommendedName>
        <fullName evidence="1">HTH arsR-type domain-containing protein</fullName>
    </recommendedName>
</protein>
<dbReference type="SUPFAM" id="SSF46785">
    <property type="entry name" value="Winged helix' DNA-binding domain"/>
    <property type="match status" value="1"/>
</dbReference>
<reference evidence="2 3" key="1">
    <citation type="journal article" date="2016" name="Nat. Commun.">
        <title>Thousands of microbial genomes shed light on interconnected biogeochemical processes in an aquifer system.</title>
        <authorList>
            <person name="Anantharaman K."/>
            <person name="Brown C.T."/>
            <person name="Hug L.A."/>
            <person name="Sharon I."/>
            <person name="Castelle C.J."/>
            <person name="Probst A.J."/>
            <person name="Thomas B.C."/>
            <person name="Singh A."/>
            <person name="Wilkins M.J."/>
            <person name="Karaoz U."/>
            <person name="Brodie E.L."/>
            <person name="Williams K.H."/>
            <person name="Hubbard S.S."/>
            <person name="Banfield J.F."/>
        </authorList>
    </citation>
    <scope>NUCLEOTIDE SEQUENCE [LARGE SCALE GENOMIC DNA]</scope>
</reference>
<feature type="domain" description="HTH arsR-type" evidence="1">
    <location>
        <begin position="1"/>
        <end position="90"/>
    </location>
</feature>
<evidence type="ECO:0000259" key="1">
    <source>
        <dbReference type="PROSITE" id="PS50987"/>
    </source>
</evidence>
<evidence type="ECO:0000313" key="3">
    <source>
        <dbReference type="Proteomes" id="UP000178235"/>
    </source>
</evidence>
<dbReference type="GO" id="GO:0003700">
    <property type="term" value="F:DNA-binding transcription factor activity"/>
    <property type="evidence" value="ECO:0007669"/>
    <property type="project" value="InterPro"/>
</dbReference>
<organism evidence="2 3">
    <name type="scientific">Candidatus Nomurabacteria bacterium RIFCSPHIGHO2_01_FULL_42_15</name>
    <dbReference type="NCBI Taxonomy" id="1801742"/>
    <lineage>
        <taxon>Bacteria</taxon>
        <taxon>Candidatus Nomuraibacteriota</taxon>
    </lineage>
</organism>
<dbReference type="AlphaFoldDB" id="A0A1F6VEG9"/>
<comment type="caution">
    <text evidence="2">The sequence shown here is derived from an EMBL/GenBank/DDBJ whole genome shotgun (WGS) entry which is preliminary data.</text>
</comment>
<dbReference type="InterPro" id="IPR001845">
    <property type="entry name" value="HTH_ArsR_DNA-bd_dom"/>
</dbReference>